<organism evidence="2 3">
    <name type="scientific">Lolium multiflorum</name>
    <name type="common">Italian ryegrass</name>
    <name type="synonym">Lolium perenne subsp. multiflorum</name>
    <dbReference type="NCBI Taxonomy" id="4521"/>
    <lineage>
        <taxon>Eukaryota</taxon>
        <taxon>Viridiplantae</taxon>
        <taxon>Streptophyta</taxon>
        <taxon>Embryophyta</taxon>
        <taxon>Tracheophyta</taxon>
        <taxon>Spermatophyta</taxon>
        <taxon>Magnoliopsida</taxon>
        <taxon>Liliopsida</taxon>
        <taxon>Poales</taxon>
        <taxon>Poaceae</taxon>
        <taxon>BOP clade</taxon>
        <taxon>Pooideae</taxon>
        <taxon>Poodae</taxon>
        <taxon>Poeae</taxon>
        <taxon>Poeae Chloroplast Group 2 (Poeae type)</taxon>
        <taxon>Loliodinae</taxon>
        <taxon>Loliinae</taxon>
        <taxon>Lolium</taxon>
    </lineage>
</organism>
<keyword evidence="3" id="KW-1185">Reference proteome</keyword>
<comment type="caution">
    <text evidence="2">The sequence shown here is derived from an EMBL/GenBank/DDBJ whole genome shotgun (WGS) entry which is preliminary data.</text>
</comment>
<name>A0AAD8W808_LOLMU</name>
<feature type="region of interest" description="Disordered" evidence="1">
    <location>
        <begin position="1"/>
        <end position="158"/>
    </location>
</feature>
<feature type="compositionally biased region" description="Basic and acidic residues" evidence="1">
    <location>
        <begin position="147"/>
        <end position="158"/>
    </location>
</feature>
<gene>
    <name evidence="2" type="ORF">QYE76_063290</name>
</gene>
<reference evidence="2" key="1">
    <citation type="submission" date="2023-07" db="EMBL/GenBank/DDBJ databases">
        <title>A chromosome-level genome assembly of Lolium multiflorum.</title>
        <authorList>
            <person name="Chen Y."/>
            <person name="Copetti D."/>
            <person name="Kolliker R."/>
            <person name="Studer B."/>
        </authorList>
    </citation>
    <scope>NUCLEOTIDE SEQUENCE</scope>
    <source>
        <strain evidence="2">02402/16</strain>
        <tissue evidence="2">Leaf</tissue>
    </source>
</reference>
<feature type="compositionally biased region" description="Basic and acidic residues" evidence="1">
    <location>
        <begin position="62"/>
        <end position="74"/>
    </location>
</feature>
<evidence type="ECO:0000313" key="3">
    <source>
        <dbReference type="Proteomes" id="UP001231189"/>
    </source>
</evidence>
<evidence type="ECO:0000256" key="1">
    <source>
        <dbReference type="SAM" id="MobiDB-lite"/>
    </source>
</evidence>
<accession>A0AAD8W808</accession>
<feature type="non-terminal residue" evidence="2">
    <location>
        <position position="1"/>
    </location>
</feature>
<proteinExistence type="predicted"/>
<feature type="compositionally biased region" description="Polar residues" evidence="1">
    <location>
        <begin position="1"/>
        <end position="12"/>
    </location>
</feature>
<dbReference type="EMBL" id="JAUUTY010000004">
    <property type="protein sequence ID" value="KAK1645485.1"/>
    <property type="molecule type" value="Genomic_DNA"/>
</dbReference>
<dbReference type="Proteomes" id="UP001231189">
    <property type="component" value="Unassembled WGS sequence"/>
</dbReference>
<feature type="compositionally biased region" description="Polar residues" evidence="1">
    <location>
        <begin position="88"/>
        <end position="97"/>
    </location>
</feature>
<evidence type="ECO:0000313" key="2">
    <source>
        <dbReference type="EMBL" id="KAK1645485.1"/>
    </source>
</evidence>
<dbReference type="AlphaFoldDB" id="A0AAD8W808"/>
<sequence length="158" mass="16510">GSDGSNLGQRSVDQPAAQRGAATKPAIKGAQRRLDVEGGGTGAPLSEEKHPPEQTAQGKTDLAVKRQEPTDPHQRTGINTPPHYRGSDGSNLGQRSVDQPAAQRGAATKPAIKGAQRRLDVEGGGTGAPLSEEKHPPEQTAQGKTDLAVKRQEPTDPH</sequence>
<protein>
    <submittedName>
        <fullName evidence="2">Uncharacterized protein</fullName>
    </submittedName>
</protein>